<dbReference type="InterPro" id="IPR036388">
    <property type="entry name" value="WH-like_DNA-bd_sf"/>
</dbReference>
<evidence type="ECO:0000313" key="15">
    <source>
        <dbReference type="EMBL" id="GGZ48476.1"/>
    </source>
</evidence>
<dbReference type="InterPro" id="IPR014001">
    <property type="entry name" value="Helicase_ATP-bd"/>
</dbReference>
<dbReference type="SMART" id="SM00490">
    <property type="entry name" value="HELICc"/>
    <property type="match status" value="1"/>
</dbReference>
<evidence type="ECO:0000256" key="5">
    <source>
        <dbReference type="ARBA" id="ARBA00022806"/>
    </source>
</evidence>
<dbReference type="CDD" id="cd17920">
    <property type="entry name" value="DEXHc_RecQ"/>
    <property type="match status" value="1"/>
</dbReference>
<dbReference type="SMART" id="SM00487">
    <property type="entry name" value="DEXDc"/>
    <property type="match status" value="1"/>
</dbReference>
<comment type="similarity">
    <text evidence="1">Belongs to the helicase family. RecQ subfamily.</text>
</comment>
<dbReference type="Gene3D" id="1.10.10.10">
    <property type="entry name" value="Winged helix-like DNA-binding domain superfamily/Winged helix DNA-binding domain"/>
    <property type="match status" value="1"/>
</dbReference>
<evidence type="ECO:0000256" key="2">
    <source>
        <dbReference type="ARBA" id="ARBA00022723"/>
    </source>
</evidence>
<dbReference type="SUPFAM" id="SSF52540">
    <property type="entry name" value="P-loop containing nucleoside triphosphate hydrolases"/>
    <property type="match status" value="1"/>
</dbReference>
<protein>
    <recommendedName>
        <fullName evidence="11">ATP-dependent DNA helicase RecQ</fullName>
        <ecNumber evidence="10">5.6.2.4</ecNumber>
    </recommendedName>
    <alternativeName>
        <fullName evidence="12">DNA 3'-5' helicase RecQ</fullName>
    </alternativeName>
</protein>
<keyword evidence="8" id="KW-0413">Isomerase</keyword>
<dbReference type="PANTHER" id="PTHR13710">
    <property type="entry name" value="DNA HELICASE RECQ FAMILY MEMBER"/>
    <property type="match status" value="1"/>
</dbReference>
<gene>
    <name evidence="15" type="primary">recQ2</name>
    <name evidence="15" type="ORF">GCM10008088_07130</name>
</gene>
<feature type="domain" description="Helicase C-terminal" evidence="14">
    <location>
        <begin position="194"/>
        <end position="337"/>
    </location>
</feature>
<evidence type="ECO:0000256" key="9">
    <source>
        <dbReference type="ARBA" id="ARBA00034617"/>
    </source>
</evidence>
<keyword evidence="3" id="KW-0547">Nucleotide-binding</keyword>
<dbReference type="PROSITE" id="PS51194">
    <property type="entry name" value="HELICASE_CTER"/>
    <property type="match status" value="1"/>
</dbReference>
<evidence type="ECO:0000256" key="6">
    <source>
        <dbReference type="ARBA" id="ARBA00022840"/>
    </source>
</evidence>
<keyword evidence="4" id="KW-0378">Hydrolase</keyword>
<evidence type="ECO:0000256" key="7">
    <source>
        <dbReference type="ARBA" id="ARBA00023125"/>
    </source>
</evidence>
<dbReference type="EMBL" id="BMWY01000002">
    <property type="protein sequence ID" value="GGZ48476.1"/>
    <property type="molecule type" value="Genomic_DNA"/>
</dbReference>
<dbReference type="EC" id="5.6.2.4" evidence="10"/>
<organism evidence="15 16">
    <name type="scientific">Mesonia mobilis</name>
    <dbReference type="NCBI Taxonomy" id="369791"/>
    <lineage>
        <taxon>Bacteria</taxon>
        <taxon>Pseudomonadati</taxon>
        <taxon>Bacteroidota</taxon>
        <taxon>Flavobacteriia</taxon>
        <taxon>Flavobacteriales</taxon>
        <taxon>Flavobacteriaceae</taxon>
        <taxon>Mesonia</taxon>
    </lineage>
</organism>
<keyword evidence="16" id="KW-1185">Reference proteome</keyword>
<dbReference type="GO" id="GO:0004386">
    <property type="term" value="F:helicase activity"/>
    <property type="evidence" value="ECO:0007669"/>
    <property type="project" value="UniProtKB-KW"/>
</dbReference>
<dbReference type="InterPro" id="IPR027417">
    <property type="entry name" value="P-loop_NTPase"/>
</dbReference>
<dbReference type="Pfam" id="PF16124">
    <property type="entry name" value="RecQ_Zn_bind"/>
    <property type="match status" value="1"/>
</dbReference>
<evidence type="ECO:0000256" key="11">
    <source>
        <dbReference type="ARBA" id="ARBA00044535"/>
    </source>
</evidence>
<evidence type="ECO:0000256" key="3">
    <source>
        <dbReference type="ARBA" id="ARBA00022741"/>
    </source>
</evidence>
<evidence type="ECO:0000259" key="14">
    <source>
        <dbReference type="PROSITE" id="PS51194"/>
    </source>
</evidence>
<keyword evidence="7" id="KW-0238">DNA-binding</keyword>
<dbReference type="Pfam" id="PF00270">
    <property type="entry name" value="DEAD"/>
    <property type="match status" value="1"/>
</dbReference>
<dbReference type="InterPro" id="IPR002464">
    <property type="entry name" value="DNA/RNA_helicase_DEAH_CS"/>
</dbReference>
<proteinExistence type="inferred from homology"/>
<keyword evidence="6" id="KW-0067">ATP-binding</keyword>
<dbReference type="InterPro" id="IPR004589">
    <property type="entry name" value="DNA_helicase_ATP-dep_RecQ"/>
</dbReference>
<keyword evidence="2" id="KW-0479">Metal-binding</keyword>
<dbReference type="PANTHER" id="PTHR13710:SF105">
    <property type="entry name" value="ATP-DEPENDENT DNA HELICASE Q1"/>
    <property type="match status" value="1"/>
</dbReference>
<dbReference type="PROSITE" id="PS51192">
    <property type="entry name" value="HELICASE_ATP_BIND_1"/>
    <property type="match status" value="1"/>
</dbReference>
<dbReference type="Proteomes" id="UP000615593">
    <property type="component" value="Unassembled WGS sequence"/>
</dbReference>
<evidence type="ECO:0000256" key="10">
    <source>
        <dbReference type="ARBA" id="ARBA00034808"/>
    </source>
</evidence>
<evidence type="ECO:0000256" key="8">
    <source>
        <dbReference type="ARBA" id="ARBA00023235"/>
    </source>
</evidence>
<evidence type="ECO:0000313" key="16">
    <source>
        <dbReference type="Proteomes" id="UP000615593"/>
    </source>
</evidence>
<accession>A0ABQ3BP95</accession>
<dbReference type="Gene3D" id="3.40.50.300">
    <property type="entry name" value="P-loop containing nucleotide triphosphate hydrolases"/>
    <property type="match status" value="2"/>
</dbReference>
<evidence type="ECO:0000256" key="4">
    <source>
        <dbReference type="ARBA" id="ARBA00022801"/>
    </source>
</evidence>
<sequence>MIRHILNEDDVIALMPTGGGKSLCFQVPALLKEGICIVVSPLLALMQDQVNNLNKIGIPALMIEGGISYADLDKTLDNCIYGKYKFLYLSPERLSQELVQERIKLMNVSYLVVDEAHCISEWGHDFRPAYQNIISFKNLHPTIKTIALTATATQKVVEDITTYLDIPNAKVFKQSFKRDNLSINLEKFEDKNYKLQQFLQKYQGSSIIYVRNRKATEEIAQFLTTENFTAAAFHGGLNNSTKNQLLEDWLAEKTQIMVATSAFGMGIDKANVRSVIHYHLPESLESYFQEIGRAGRDGKEAYTYLIYNEADRLRLKNQFLNTLPQVEDVKLTYKKLNAYFSIAFGEGKESFHNFNFLEFCKTYQLHTSKTFQSLQLLDRTSVLTLKKEYTQRIEIKFRVSAKQLDFYLEKNPKYFQLTQVLTRNYSGIFEQFTPLEFKELQYKTGFSRSALKEDLSELKQQEIIELEIVNQDTSVFFLQPREDNSTINPLIPYIQQQYKNKEHKINAVLDFIENQETCKMVQLLSYFGEKNVSNCNKCSVCLAEEKKPAKNSYKKELALNILKILSRKAYSSRELILLLQKDEKLMLEIIERLHQIEKITLTPDKKYKLK</sequence>
<name>A0ABQ3BP95_9FLAO</name>
<feature type="domain" description="Helicase ATP-binding" evidence="13">
    <location>
        <begin position="2"/>
        <end position="170"/>
    </location>
</feature>
<comment type="caution">
    <text evidence="15">The sequence shown here is derived from an EMBL/GenBank/DDBJ whole genome shotgun (WGS) entry which is preliminary data.</text>
</comment>
<dbReference type="Pfam" id="PF00271">
    <property type="entry name" value="Helicase_C"/>
    <property type="match status" value="1"/>
</dbReference>
<keyword evidence="5 15" id="KW-0347">Helicase</keyword>
<evidence type="ECO:0000256" key="12">
    <source>
        <dbReference type="ARBA" id="ARBA00044550"/>
    </source>
</evidence>
<comment type="catalytic activity">
    <reaction evidence="9">
        <text>Couples ATP hydrolysis with the unwinding of duplex DNA by translocating in the 3'-5' direction.</text>
        <dbReference type="EC" id="5.6.2.4"/>
    </reaction>
</comment>
<reference evidence="16" key="1">
    <citation type="journal article" date="2019" name="Int. J. Syst. Evol. Microbiol.">
        <title>The Global Catalogue of Microorganisms (GCM) 10K type strain sequencing project: providing services to taxonomists for standard genome sequencing and annotation.</title>
        <authorList>
            <consortium name="The Broad Institute Genomics Platform"/>
            <consortium name="The Broad Institute Genome Sequencing Center for Infectious Disease"/>
            <person name="Wu L."/>
            <person name="Ma J."/>
        </authorList>
    </citation>
    <scope>NUCLEOTIDE SEQUENCE [LARGE SCALE GENOMIC DNA]</scope>
    <source>
        <strain evidence="16">KCTC 12708</strain>
    </source>
</reference>
<dbReference type="NCBIfam" id="TIGR00614">
    <property type="entry name" value="recQ_fam"/>
    <property type="match status" value="1"/>
</dbReference>
<evidence type="ECO:0000259" key="13">
    <source>
        <dbReference type="PROSITE" id="PS51192"/>
    </source>
</evidence>
<dbReference type="InterPro" id="IPR032284">
    <property type="entry name" value="RecQ_Zn-bd"/>
</dbReference>
<evidence type="ECO:0000256" key="1">
    <source>
        <dbReference type="ARBA" id="ARBA00005446"/>
    </source>
</evidence>
<dbReference type="InterPro" id="IPR011545">
    <property type="entry name" value="DEAD/DEAH_box_helicase_dom"/>
</dbReference>
<dbReference type="InterPro" id="IPR001650">
    <property type="entry name" value="Helicase_C-like"/>
</dbReference>
<dbReference type="PROSITE" id="PS00690">
    <property type="entry name" value="DEAH_ATP_HELICASE"/>
    <property type="match status" value="1"/>
</dbReference>